<dbReference type="Gene3D" id="1.20.1250.20">
    <property type="entry name" value="MFS general substrate transporter like domains"/>
    <property type="match status" value="1"/>
</dbReference>
<protein>
    <submittedName>
        <fullName evidence="8">MFS transporter</fullName>
    </submittedName>
</protein>
<evidence type="ECO:0000256" key="4">
    <source>
        <dbReference type="ARBA" id="ARBA00022989"/>
    </source>
</evidence>
<gene>
    <name evidence="8" type="ORF">ACFQ4H_21660</name>
</gene>
<feature type="transmembrane region" description="Helical" evidence="6">
    <location>
        <begin position="172"/>
        <end position="196"/>
    </location>
</feature>
<sequence>MTKVEHFAPGHQASNWPAVAAVATATFSVVTTEMLPVGLLPTISAELGVSTGTAGLTMTVPGLVAAGAAPLVALTVGRMDRRWVLVGLASLLTAANLLSAVAPGFTMLLALRALIGVCIGGIWAISGGLAVRLVPQGSVGSATSVIFSGIAVASVLGVPMGTLTGDLFGWRAAFLAMGVLSLGVTVALAVLLPPLPPQRAVRIGELTRLLRNSRVRAGLLVIMLLVTGHFAAYTYVRPVLEGPYVVAPTLVSALLLLFGVAGVAGNFLGGAMATRDPRRALLVIPAVLVVVLSVVPFGSGPVTAAVLLLGWGLGYGGVSVSTQSWLLASAPQAPEATTVLFVTTFNVAISLGALVGGRTVDIVSSSGVMWLGGALALLALVAVAGRGSGSRLGNRVRT</sequence>
<evidence type="ECO:0000256" key="2">
    <source>
        <dbReference type="ARBA" id="ARBA00022475"/>
    </source>
</evidence>
<evidence type="ECO:0000256" key="1">
    <source>
        <dbReference type="ARBA" id="ARBA00004651"/>
    </source>
</evidence>
<comment type="subcellular location">
    <subcellularLocation>
        <location evidence="1">Cell membrane</location>
        <topology evidence="1">Multi-pass membrane protein</topology>
    </subcellularLocation>
</comment>
<dbReference type="Pfam" id="PF07690">
    <property type="entry name" value="MFS_1"/>
    <property type="match status" value="1"/>
</dbReference>
<feature type="transmembrane region" description="Helical" evidence="6">
    <location>
        <begin position="217"/>
        <end position="236"/>
    </location>
</feature>
<feature type="transmembrane region" description="Helical" evidence="6">
    <location>
        <begin position="280"/>
        <end position="298"/>
    </location>
</feature>
<accession>A0ABW3YIY6</accession>
<feature type="transmembrane region" description="Helical" evidence="6">
    <location>
        <begin position="368"/>
        <end position="385"/>
    </location>
</feature>
<evidence type="ECO:0000313" key="9">
    <source>
        <dbReference type="Proteomes" id="UP001597260"/>
    </source>
</evidence>
<evidence type="ECO:0000256" key="6">
    <source>
        <dbReference type="SAM" id="Phobius"/>
    </source>
</evidence>
<feature type="transmembrane region" description="Helical" evidence="6">
    <location>
        <begin position="339"/>
        <end position="356"/>
    </location>
</feature>
<keyword evidence="3 6" id="KW-0812">Transmembrane</keyword>
<dbReference type="InterPro" id="IPR036259">
    <property type="entry name" value="MFS_trans_sf"/>
</dbReference>
<evidence type="ECO:0000256" key="3">
    <source>
        <dbReference type="ARBA" id="ARBA00022692"/>
    </source>
</evidence>
<evidence type="ECO:0000313" key="8">
    <source>
        <dbReference type="EMBL" id="MFD1323698.1"/>
    </source>
</evidence>
<dbReference type="PROSITE" id="PS50850">
    <property type="entry name" value="MFS"/>
    <property type="match status" value="1"/>
</dbReference>
<dbReference type="CDD" id="cd17324">
    <property type="entry name" value="MFS_NepI_like"/>
    <property type="match status" value="1"/>
</dbReference>
<feature type="transmembrane region" description="Helical" evidence="6">
    <location>
        <begin position="109"/>
        <end position="131"/>
    </location>
</feature>
<dbReference type="InterPro" id="IPR020846">
    <property type="entry name" value="MFS_dom"/>
</dbReference>
<dbReference type="EMBL" id="JBHTMP010000035">
    <property type="protein sequence ID" value="MFD1323698.1"/>
    <property type="molecule type" value="Genomic_DNA"/>
</dbReference>
<organism evidence="8 9">
    <name type="scientific">Micromonospora sonneratiae</name>
    <dbReference type="NCBI Taxonomy" id="1184706"/>
    <lineage>
        <taxon>Bacteria</taxon>
        <taxon>Bacillati</taxon>
        <taxon>Actinomycetota</taxon>
        <taxon>Actinomycetes</taxon>
        <taxon>Micromonosporales</taxon>
        <taxon>Micromonosporaceae</taxon>
        <taxon>Micromonospora</taxon>
    </lineage>
</organism>
<proteinExistence type="predicted"/>
<dbReference type="RefSeq" id="WP_377573079.1">
    <property type="nucleotide sequence ID" value="NZ_JBHTMP010000035.1"/>
</dbReference>
<feature type="domain" description="Major facilitator superfamily (MFS) profile" evidence="7">
    <location>
        <begin position="18"/>
        <end position="391"/>
    </location>
</feature>
<keyword evidence="2" id="KW-1003">Cell membrane</keyword>
<keyword evidence="9" id="KW-1185">Reference proteome</keyword>
<keyword evidence="5 6" id="KW-0472">Membrane</keyword>
<feature type="transmembrane region" description="Helical" evidence="6">
    <location>
        <begin position="83"/>
        <end position="103"/>
    </location>
</feature>
<feature type="transmembrane region" description="Helical" evidence="6">
    <location>
        <begin position="242"/>
        <end position="268"/>
    </location>
</feature>
<evidence type="ECO:0000259" key="7">
    <source>
        <dbReference type="PROSITE" id="PS50850"/>
    </source>
</evidence>
<dbReference type="PANTHER" id="PTHR43124:SF3">
    <property type="entry name" value="CHLORAMPHENICOL EFFLUX PUMP RV0191"/>
    <property type="match status" value="1"/>
</dbReference>
<dbReference type="PANTHER" id="PTHR43124">
    <property type="entry name" value="PURINE EFFLUX PUMP PBUE"/>
    <property type="match status" value="1"/>
</dbReference>
<comment type="caution">
    <text evidence="8">The sequence shown here is derived from an EMBL/GenBank/DDBJ whole genome shotgun (WGS) entry which is preliminary data.</text>
</comment>
<dbReference type="SUPFAM" id="SSF103473">
    <property type="entry name" value="MFS general substrate transporter"/>
    <property type="match status" value="1"/>
</dbReference>
<dbReference type="Proteomes" id="UP001597260">
    <property type="component" value="Unassembled WGS sequence"/>
</dbReference>
<feature type="transmembrane region" description="Helical" evidence="6">
    <location>
        <begin position="304"/>
        <end position="327"/>
    </location>
</feature>
<dbReference type="InterPro" id="IPR011701">
    <property type="entry name" value="MFS"/>
</dbReference>
<evidence type="ECO:0000256" key="5">
    <source>
        <dbReference type="ARBA" id="ARBA00023136"/>
    </source>
</evidence>
<feature type="transmembrane region" description="Helical" evidence="6">
    <location>
        <begin position="138"/>
        <end position="160"/>
    </location>
</feature>
<dbReference type="InterPro" id="IPR050189">
    <property type="entry name" value="MFS_Efflux_Transporters"/>
</dbReference>
<reference evidence="9" key="1">
    <citation type="journal article" date="2019" name="Int. J. Syst. Evol. Microbiol.">
        <title>The Global Catalogue of Microorganisms (GCM) 10K type strain sequencing project: providing services to taxonomists for standard genome sequencing and annotation.</title>
        <authorList>
            <consortium name="The Broad Institute Genomics Platform"/>
            <consortium name="The Broad Institute Genome Sequencing Center for Infectious Disease"/>
            <person name="Wu L."/>
            <person name="Ma J."/>
        </authorList>
    </citation>
    <scope>NUCLEOTIDE SEQUENCE [LARGE SCALE GENOMIC DNA]</scope>
    <source>
        <strain evidence="9">JCM 31037</strain>
    </source>
</reference>
<feature type="transmembrane region" description="Helical" evidence="6">
    <location>
        <begin position="54"/>
        <end position="76"/>
    </location>
</feature>
<name>A0ABW3YIY6_9ACTN</name>
<keyword evidence="4 6" id="KW-1133">Transmembrane helix</keyword>